<keyword evidence="4" id="KW-0732">Signal</keyword>
<accession>A0AAF5RXS5</accession>
<feature type="coiled-coil region" evidence="1">
    <location>
        <begin position="785"/>
        <end position="812"/>
    </location>
</feature>
<evidence type="ECO:0000313" key="7">
    <source>
        <dbReference type="WBParaSite" id="mrna-Wban_10296"/>
    </source>
</evidence>
<feature type="domain" description="PDZ" evidence="5">
    <location>
        <begin position="167"/>
        <end position="230"/>
    </location>
</feature>
<name>A0AAF5RXS5_WUCBA</name>
<dbReference type="SMART" id="SM00228">
    <property type="entry name" value="PDZ"/>
    <property type="match status" value="1"/>
</dbReference>
<protein>
    <submittedName>
        <fullName evidence="7">PDZ domain-containing protein</fullName>
    </submittedName>
</protein>
<feature type="signal peptide" evidence="4">
    <location>
        <begin position="1"/>
        <end position="31"/>
    </location>
</feature>
<keyword evidence="3" id="KW-0812">Transmembrane</keyword>
<dbReference type="SUPFAM" id="SSF50156">
    <property type="entry name" value="PDZ domain-like"/>
    <property type="match status" value="1"/>
</dbReference>
<dbReference type="Pfam" id="PF00595">
    <property type="entry name" value="PDZ"/>
    <property type="match status" value="1"/>
</dbReference>
<reference evidence="6" key="1">
    <citation type="submission" date="2015-03" db="EMBL/GenBank/DDBJ databases">
        <title>Wuchereria bancrofti Genome Sequencing Papua New Guinea Strain.</title>
        <authorList>
            <person name="Small S.T."/>
            <person name="Serre D."/>
            <person name="Zimmerman P.A."/>
        </authorList>
    </citation>
    <scope>NUCLEOTIDE SEQUENCE [LARGE SCALE GENOMIC DNA]</scope>
    <source>
        <strain evidence="6">pt0022</strain>
    </source>
</reference>
<feature type="region of interest" description="Disordered" evidence="2">
    <location>
        <begin position="686"/>
        <end position="711"/>
    </location>
</feature>
<dbReference type="CDD" id="cd00136">
    <property type="entry name" value="PDZ_canonical"/>
    <property type="match status" value="1"/>
</dbReference>
<evidence type="ECO:0000256" key="2">
    <source>
        <dbReference type="SAM" id="MobiDB-lite"/>
    </source>
</evidence>
<sequence length="816" mass="91114">MLCRKRSNQIRSHFTLTLIILITVAPNAVLAERSCFTASQIAGIIFVTSFTTFFAVIGIAMLLWYLYRNRTIDKNFIATNENNAVKSGKIVYSERMNEMESKAVEAIISPSSIDKMTSCSSLTCKCNDDLDNIGVEKQKVQSRQRRQPMPNDITTNGSTNILEDVVRCLLEKDTSALGFQIAQRSDGICISYVEPNGPADRSGNIFVGDKIKELTITFENMPISDALIILSCASTYKIRLELERAIINDTIEPDCPETEKHFDISSDSIQQFSALCKSYSTSDLALRLQKAQMFDKAISGGSFMSKQKYQLPRRTVINTIKEEASSIPETPVTLLPNSSHLNFTEDAEFVMTQPVISEETIVISDPLPILRSLRTSPNEMFPQPQSPPCVVTSGTDSKSKSNSASQKTLRLPTQILPSSNEHSVLPLIPQENHKVDEINCNGFSKFVERSHFIYSNANIKDSIRRNSIEFCELIEPKRDSIVIEFEENQGDNSYQQTDEELINLPNCNGTFDEAENNLHQANSHIDNSASAPIVDASSNTTINANHTENDTISENISNVTNAEHNTSHHPIFKIEASDNLSKRTDVAESKFNNFKTDNRFSNNPEEVVVLSNHIDANELNGIHIMESSIPVLESPLIPRKTINDETLPNEINQRSPKQSQLRKLSGNCGTNEVIAGKEMRKVNGITDDLKDEGNNKSNISQRSPKWSPKVQSHIPIVTRTPSTKSKSKLPKVEGNKVLGSNVRNKTATDDTVKNDMNGASLYIAKKEALRKTYLPFSKINKNEEVDLNKERKARLEANQALLQRQQDELRTLGILP</sequence>
<feature type="compositionally biased region" description="Polar residues" evidence="2">
    <location>
        <begin position="392"/>
        <end position="408"/>
    </location>
</feature>
<keyword evidence="3" id="KW-0472">Membrane</keyword>
<keyword evidence="1" id="KW-0175">Coiled coil</keyword>
<keyword evidence="3" id="KW-1133">Transmembrane helix</keyword>
<feature type="chain" id="PRO_5042160042" evidence="4">
    <location>
        <begin position="32"/>
        <end position="816"/>
    </location>
</feature>
<reference evidence="6" key="2">
    <citation type="journal article" date="2016" name="Mol. Ecol.">
        <title>Population genomics of the filarial nematode parasite Wuchereria bancrofti from mosquitoes.</title>
        <authorList>
            <person name="Small S.T."/>
            <person name="Reimer L.J."/>
            <person name="Tisch D.J."/>
            <person name="King C.L."/>
            <person name="Christensen B.M."/>
            <person name="Siba P.M."/>
            <person name="Kazura J.W."/>
            <person name="Serre D."/>
            <person name="Zimmerman P.A."/>
        </authorList>
    </citation>
    <scope>NUCLEOTIDE SEQUENCE</scope>
    <source>
        <strain evidence="6">pt0022</strain>
    </source>
</reference>
<dbReference type="InterPro" id="IPR001478">
    <property type="entry name" value="PDZ"/>
</dbReference>
<evidence type="ECO:0000256" key="1">
    <source>
        <dbReference type="SAM" id="Coils"/>
    </source>
</evidence>
<proteinExistence type="predicted"/>
<reference evidence="7" key="3">
    <citation type="submission" date="2024-02" db="UniProtKB">
        <authorList>
            <consortium name="WormBaseParasite"/>
        </authorList>
    </citation>
    <scope>IDENTIFICATION</scope>
    <source>
        <strain evidence="7">pt0022</strain>
    </source>
</reference>
<evidence type="ECO:0000313" key="6">
    <source>
        <dbReference type="Proteomes" id="UP000093561"/>
    </source>
</evidence>
<dbReference type="PROSITE" id="PS50106">
    <property type="entry name" value="PDZ"/>
    <property type="match status" value="1"/>
</dbReference>
<feature type="region of interest" description="Disordered" evidence="2">
    <location>
        <begin position="376"/>
        <end position="409"/>
    </location>
</feature>
<dbReference type="AlphaFoldDB" id="A0AAF5RXS5"/>
<dbReference type="WBParaSite" id="mrna-Wban_10296">
    <property type="protein sequence ID" value="mrna-Wban_10296"/>
    <property type="gene ID" value="Wban_10296"/>
</dbReference>
<feature type="transmembrane region" description="Helical" evidence="3">
    <location>
        <begin position="41"/>
        <end position="67"/>
    </location>
</feature>
<dbReference type="Gene3D" id="2.30.42.10">
    <property type="match status" value="1"/>
</dbReference>
<dbReference type="Proteomes" id="UP000093561">
    <property type="component" value="Unassembled WGS sequence"/>
</dbReference>
<evidence type="ECO:0000259" key="5">
    <source>
        <dbReference type="PROSITE" id="PS50106"/>
    </source>
</evidence>
<dbReference type="InterPro" id="IPR036034">
    <property type="entry name" value="PDZ_sf"/>
</dbReference>
<evidence type="ECO:0000256" key="4">
    <source>
        <dbReference type="SAM" id="SignalP"/>
    </source>
</evidence>
<evidence type="ECO:0000256" key="3">
    <source>
        <dbReference type="SAM" id="Phobius"/>
    </source>
</evidence>
<feature type="compositionally biased region" description="Polar residues" evidence="2">
    <location>
        <begin position="695"/>
        <end position="704"/>
    </location>
</feature>
<organism evidence="6 7">
    <name type="scientific">Wuchereria bancrofti</name>
    <dbReference type="NCBI Taxonomy" id="6293"/>
    <lineage>
        <taxon>Eukaryota</taxon>
        <taxon>Metazoa</taxon>
        <taxon>Ecdysozoa</taxon>
        <taxon>Nematoda</taxon>
        <taxon>Chromadorea</taxon>
        <taxon>Rhabditida</taxon>
        <taxon>Spirurina</taxon>
        <taxon>Spiruromorpha</taxon>
        <taxon>Filarioidea</taxon>
        <taxon>Onchocercidae</taxon>
        <taxon>Wuchereria</taxon>
    </lineage>
</organism>